<proteinExistence type="predicted"/>
<dbReference type="AlphaFoldDB" id="A0A1X2HE69"/>
<sequence length="252" mass="28598">MLTSGSVSVSVSDGSNHAMIQPPDQATTPFHSVPHILQNSSWDCGLACAAMVLQGVGKKECTLERLTTECAHDSVWTIDLAFLLRNYVPDFTFYTSYFGSKKDYQNVSFYKADFDQDEQRINKLFAAAKSHHVHIVRMMLPMEDFKRFLYHRTFAIIALVDARFLRCKLCQEQQNCIVSACGQFDLFLQKVKGHGYLGHYVTLISYDPTEDTFFYRDPAVTDEVCSISAAEFDMARQAEGTDHDCIVIKLQQ</sequence>
<dbReference type="PANTHER" id="PTHR31400:SF1">
    <property type="entry name" value="PROTEIN GUCD1"/>
    <property type="match status" value="1"/>
</dbReference>
<dbReference type="InterPro" id="IPR018616">
    <property type="entry name" value="GUCD1"/>
</dbReference>
<dbReference type="OrthoDB" id="206796at2759"/>
<organism evidence="1 2">
    <name type="scientific">Syncephalastrum racemosum</name>
    <name type="common">Filamentous fungus</name>
    <dbReference type="NCBI Taxonomy" id="13706"/>
    <lineage>
        <taxon>Eukaryota</taxon>
        <taxon>Fungi</taxon>
        <taxon>Fungi incertae sedis</taxon>
        <taxon>Mucoromycota</taxon>
        <taxon>Mucoromycotina</taxon>
        <taxon>Mucoromycetes</taxon>
        <taxon>Mucorales</taxon>
        <taxon>Syncephalastraceae</taxon>
        <taxon>Syncephalastrum</taxon>
    </lineage>
</organism>
<comment type="caution">
    <text evidence="1">The sequence shown here is derived from an EMBL/GenBank/DDBJ whole genome shotgun (WGS) entry which is preliminary data.</text>
</comment>
<dbReference type="PANTHER" id="PTHR31400">
    <property type="entry name" value="GUANYLYL CYCLASE DOMAIN CONTAINING PROTEIN 1 GUCD1"/>
    <property type="match status" value="1"/>
</dbReference>
<keyword evidence="2" id="KW-1185">Reference proteome</keyword>
<accession>A0A1X2HE69</accession>
<dbReference type="Pfam" id="PF09778">
    <property type="entry name" value="Guanylate_cyc_2"/>
    <property type="match status" value="1"/>
</dbReference>
<evidence type="ECO:0000313" key="1">
    <source>
        <dbReference type="EMBL" id="ORY97221.1"/>
    </source>
</evidence>
<dbReference type="Gene3D" id="3.90.70.10">
    <property type="entry name" value="Cysteine proteinases"/>
    <property type="match status" value="1"/>
</dbReference>
<dbReference type="EMBL" id="MCGN01000004">
    <property type="protein sequence ID" value="ORY97221.1"/>
    <property type="molecule type" value="Genomic_DNA"/>
</dbReference>
<evidence type="ECO:0000313" key="2">
    <source>
        <dbReference type="Proteomes" id="UP000242180"/>
    </source>
</evidence>
<protein>
    <submittedName>
        <fullName evidence="1">Guanylyl cyclase</fullName>
    </submittedName>
</protein>
<reference evidence="1 2" key="1">
    <citation type="submission" date="2016-07" db="EMBL/GenBank/DDBJ databases">
        <title>Pervasive Adenine N6-methylation of Active Genes in Fungi.</title>
        <authorList>
            <consortium name="DOE Joint Genome Institute"/>
            <person name="Mondo S.J."/>
            <person name="Dannebaum R.O."/>
            <person name="Kuo R.C."/>
            <person name="Labutti K."/>
            <person name="Haridas S."/>
            <person name="Kuo A."/>
            <person name="Salamov A."/>
            <person name="Ahrendt S.R."/>
            <person name="Lipzen A."/>
            <person name="Sullivan W."/>
            <person name="Andreopoulos W.B."/>
            <person name="Clum A."/>
            <person name="Lindquist E."/>
            <person name="Daum C."/>
            <person name="Ramamoorthy G.K."/>
            <person name="Gryganskyi A."/>
            <person name="Culley D."/>
            <person name="Magnuson J.K."/>
            <person name="James T.Y."/>
            <person name="O'Malley M.A."/>
            <person name="Stajich J.E."/>
            <person name="Spatafora J.W."/>
            <person name="Visel A."/>
            <person name="Grigoriev I.V."/>
        </authorList>
    </citation>
    <scope>NUCLEOTIDE SEQUENCE [LARGE SCALE GENOMIC DNA]</scope>
    <source>
        <strain evidence="1 2">NRRL 2496</strain>
    </source>
</reference>
<dbReference type="Proteomes" id="UP000242180">
    <property type="component" value="Unassembled WGS sequence"/>
</dbReference>
<name>A0A1X2HE69_SYNRA</name>
<dbReference type="OMA" id="VQDIQKH"/>
<dbReference type="InParanoid" id="A0A1X2HE69"/>
<gene>
    <name evidence="1" type="ORF">BCR43DRAFT_489434</name>
</gene>